<organism evidence="2 3">
    <name type="scientific">Flavobacterium rhizosphaerae</name>
    <dbReference type="NCBI Taxonomy" id="3163298"/>
    <lineage>
        <taxon>Bacteria</taxon>
        <taxon>Pseudomonadati</taxon>
        <taxon>Bacteroidota</taxon>
        <taxon>Flavobacteriia</taxon>
        <taxon>Flavobacteriales</taxon>
        <taxon>Flavobacteriaceae</taxon>
        <taxon>Flavobacterium</taxon>
    </lineage>
</organism>
<keyword evidence="1" id="KW-0732">Signal</keyword>
<name>A0ABW8YW17_9FLAO</name>
<evidence type="ECO:0000313" key="2">
    <source>
        <dbReference type="EMBL" id="MFL9843375.1"/>
    </source>
</evidence>
<keyword evidence="3" id="KW-1185">Reference proteome</keyword>
<accession>A0ABW8YW17</accession>
<feature type="chain" id="PRO_5045460059" evidence="1">
    <location>
        <begin position="21"/>
        <end position="174"/>
    </location>
</feature>
<evidence type="ECO:0000256" key="1">
    <source>
        <dbReference type="SAM" id="SignalP"/>
    </source>
</evidence>
<gene>
    <name evidence="2" type="ORF">ABS766_02975</name>
</gene>
<dbReference type="EMBL" id="JBELPZ010000002">
    <property type="protein sequence ID" value="MFL9843375.1"/>
    <property type="molecule type" value="Genomic_DNA"/>
</dbReference>
<dbReference type="RefSeq" id="WP_408083623.1">
    <property type="nucleotide sequence ID" value="NZ_JBELPZ010000002.1"/>
</dbReference>
<reference evidence="2 3" key="1">
    <citation type="submission" date="2024-06" db="EMBL/GenBank/DDBJ databases">
        <authorList>
            <person name="Kaempfer P."/>
            <person name="Viver T."/>
        </authorList>
    </citation>
    <scope>NUCLEOTIDE SEQUENCE [LARGE SCALE GENOMIC DNA]</scope>
    <source>
        <strain evidence="2 3">ST-119</strain>
    </source>
</reference>
<protein>
    <submittedName>
        <fullName evidence="2">Uncharacterized protein</fullName>
    </submittedName>
</protein>
<comment type="caution">
    <text evidence="2">The sequence shown here is derived from an EMBL/GenBank/DDBJ whole genome shotgun (WGS) entry which is preliminary data.</text>
</comment>
<proteinExistence type="predicted"/>
<sequence length="174" mass="19819">MKVFFLVCAFIAGIPFYAQTDTKQGQVSDAEWDTLDATFVAFIQTLQKEDKAGFKKISLPQVECIDCVGKPEFNGEGYFVPADIFFLNVAKNFTKSPVYKALAKRGYTFSIAEIKNFKPKFFPKNYPNNLFIYEVWVPTYLKNELSQGHPGASHAFQFVKINGEFRFYGLMSIP</sequence>
<dbReference type="Proteomes" id="UP001629156">
    <property type="component" value="Unassembled WGS sequence"/>
</dbReference>
<evidence type="ECO:0000313" key="3">
    <source>
        <dbReference type="Proteomes" id="UP001629156"/>
    </source>
</evidence>
<feature type="signal peptide" evidence="1">
    <location>
        <begin position="1"/>
        <end position="20"/>
    </location>
</feature>